<dbReference type="Gramene" id="ERN10891">
    <property type="protein sequence ID" value="ERN10891"/>
    <property type="gene ID" value="AMTR_s00167p00061370"/>
</dbReference>
<organism evidence="1 2">
    <name type="scientific">Amborella trichopoda</name>
    <dbReference type="NCBI Taxonomy" id="13333"/>
    <lineage>
        <taxon>Eukaryota</taxon>
        <taxon>Viridiplantae</taxon>
        <taxon>Streptophyta</taxon>
        <taxon>Embryophyta</taxon>
        <taxon>Tracheophyta</taxon>
        <taxon>Spermatophyta</taxon>
        <taxon>Magnoliopsida</taxon>
        <taxon>Amborellales</taxon>
        <taxon>Amborellaceae</taxon>
        <taxon>Amborella</taxon>
    </lineage>
</organism>
<reference evidence="2" key="1">
    <citation type="journal article" date="2013" name="Science">
        <title>The Amborella genome and the evolution of flowering plants.</title>
        <authorList>
            <consortium name="Amborella Genome Project"/>
        </authorList>
    </citation>
    <scope>NUCLEOTIDE SEQUENCE [LARGE SCALE GENOMIC DNA]</scope>
</reference>
<protein>
    <submittedName>
        <fullName evidence="1">Uncharacterized protein</fullName>
    </submittedName>
</protein>
<name>W1PT49_AMBTC</name>
<keyword evidence="2" id="KW-1185">Reference proteome</keyword>
<accession>W1PT49</accession>
<dbReference type="Proteomes" id="UP000017836">
    <property type="component" value="Unassembled WGS sequence"/>
</dbReference>
<proteinExistence type="predicted"/>
<evidence type="ECO:0000313" key="1">
    <source>
        <dbReference type="EMBL" id="ERN10891.1"/>
    </source>
</evidence>
<dbReference type="HOGENOM" id="CLU_2281280_0_0_1"/>
<dbReference type="AlphaFoldDB" id="W1PT49"/>
<sequence>MRTCRLHCSGLGWAAKPKPRLIISAPLPCVPPSRAHATFVAMGRYGPPVPSGAWNCRLSPATQARMLLSSHGRPGWALCHVLEPGASLSSTCISAHTIPSLL</sequence>
<dbReference type="EMBL" id="KI392771">
    <property type="protein sequence ID" value="ERN10891.1"/>
    <property type="molecule type" value="Genomic_DNA"/>
</dbReference>
<evidence type="ECO:0000313" key="2">
    <source>
        <dbReference type="Proteomes" id="UP000017836"/>
    </source>
</evidence>
<gene>
    <name evidence="1" type="ORF">AMTR_s00167p00061370</name>
</gene>